<feature type="compositionally biased region" description="Low complexity" evidence="1">
    <location>
        <begin position="17"/>
        <end position="28"/>
    </location>
</feature>
<evidence type="ECO:0000256" key="1">
    <source>
        <dbReference type="SAM" id="MobiDB-lite"/>
    </source>
</evidence>
<sequence length="114" mass="11791">MRYTKEGAKNQQCRTSGVAPGGLLVPPGDRNSREDLCIAWHLAARVCSARRCLKYSGARRTLAPGGGQVPPGGLGLCRLAVLGATPGDRAAGYDVCALLLIDNDAMLGSGDVVP</sequence>
<dbReference type="Proteomes" id="UP000501690">
    <property type="component" value="Linkage Group LG7"/>
</dbReference>
<evidence type="ECO:0000313" key="2">
    <source>
        <dbReference type="EMBL" id="QCE00542.1"/>
    </source>
</evidence>
<organism evidence="2 3">
    <name type="scientific">Vigna unguiculata</name>
    <name type="common">Cowpea</name>
    <dbReference type="NCBI Taxonomy" id="3917"/>
    <lineage>
        <taxon>Eukaryota</taxon>
        <taxon>Viridiplantae</taxon>
        <taxon>Streptophyta</taxon>
        <taxon>Embryophyta</taxon>
        <taxon>Tracheophyta</taxon>
        <taxon>Spermatophyta</taxon>
        <taxon>Magnoliopsida</taxon>
        <taxon>eudicotyledons</taxon>
        <taxon>Gunneridae</taxon>
        <taxon>Pentapetalae</taxon>
        <taxon>rosids</taxon>
        <taxon>fabids</taxon>
        <taxon>Fabales</taxon>
        <taxon>Fabaceae</taxon>
        <taxon>Papilionoideae</taxon>
        <taxon>50 kb inversion clade</taxon>
        <taxon>NPAAA clade</taxon>
        <taxon>indigoferoid/millettioid clade</taxon>
        <taxon>Phaseoleae</taxon>
        <taxon>Vigna</taxon>
    </lineage>
</organism>
<evidence type="ECO:0000313" key="3">
    <source>
        <dbReference type="Proteomes" id="UP000501690"/>
    </source>
</evidence>
<keyword evidence="3" id="KW-1185">Reference proteome</keyword>
<protein>
    <submittedName>
        <fullName evidence="2">Uncharacterized protein</fullName>
    </submittedName>
</protein>
<dbReference type="EMBL" id="CP039351">
    <property type="protein sequence ID" value="QCE00542.1"/>
    <property type="molecule type" value="Genomic_DNA"/>
</dbReference>
<dbReference type="AlphaFoldDB" id="A0A4D6MIX2"/>
<name>A0A4D6MIX2_VIGUN</name>
<proteinExistence type="predicted"/>
<reference evidence="2 3" key="1">
    <citation type="submission" date="2019-04" db="EMBL/GenBank/DDBJ databases">
        <title>An improved genome assembly and genetic linkage map for asparagus bean, Vigna unguiculata ssp. sesquipedialis.</title>
        <authorList>
            <person name="Xia Q."/>
            <person name="Zhang R."/>
            <person name="Dong Y."/>
        </authorList>
    </citation>
    <scope>NUCLEOTIDE SEQUENCE [LARGE SCALE GENOMIC DNA]</scope>
    <source>
        <tissue evidence="2">Leaf</tissue>
    </source>
</reference>
<feature type="region of interest" description="Disordered" evidence="1">
    <location>
        <begin position="1"/>
        <end position="28"/>
    </location>
</feature>
<accession>A0A4D6MIX2</accession>
<gene>
    <name evidence="2" type="ORF">DEO72_LG7g1832</name>
</gene>